<proteinExistence type="predicted"/>
<gene>
    <name evidence="2" type="ORF">F2Q70_00025247</name>
</gene>
<organism evidence="2">
    <name type="scientific">Brassica cretica</name>
    <name type="common">Mustard</name>
    <dbReference type="NCBI Taxonomy" id="69181"/>
    <lineage>
        <taxon>Eukaryota</taxon>
        <taxon>Viridiplantae</taxon>
        <taxon>Streptophyta</taxon>
        <taxon>Embryophyta</taxon>
        <taxon>Tracheophyta</taxon>
        <taxon>Spermatophyta</taxon>
        <taxon>Magnoliopsida</taxon>
        <taxon>eudicotyledons</taxon>
        <taxon>Gunneridae</taxon>
        <taxon>Pentapetalae</taxon>
        <taxon>rosids</taxon>
        <taxon>malvids</taxon>
        <taxon>Brassicales</taxon>
        <taxon>Brassicaceae</taxon>
        <taxon>Brassiceae</taxon>
        <taxon>Brassica</taxon>
    </lineage>
</organism>
<accession>A0A8S9LC42</accession>
<name>A0A8S9LC42_BRACR</name>
<sequence>MQVDLLYRGEEEDALSSSITRSKKKKHREQESLSSSPVHRLALLSRLITKETNEKSVAGLNVFPIPLWTRPASAQYHRSPVPRDPQLNGPQYIYPIPPCSHQFVHPASDTCLTSKTQLFNIWVRDDRSYSRFLKRSALWFCTSSSLRCLHLQSTVSHLSSLCEDGVVAMTKASARDRVFCIFRGEQQRISDSPPDPIKLLSTSVYKWFLSPPDPIKLTFTSSDKRFLISLNLDG</sequence>
<dbReference type="AlphaFoldDB" id="A0A8S9LC42"/>
<reference evidence="2" key="1">
    <citation type="submission" date="2019-12" db="EMBL/GenBank/DDBJ databases">
        <title>Genome sequencing and annotation of Brassica cretica.</title>
        <authorList>
            <person name="Studholme D.J."/>
            <person name="Sarris P.F."/>
        </authorList>
    </citation>
    <scope>NUCLEOTIDE SEQUENCE</scope>
    <source>
        <strain evidence="2">PFS-102/07</strain>
        <tissue evidence="2">Leaf</tissue>
    </source>
</reference>
<evidence type="ECO:0000313" key="2">
    <source>
        <dbReference type="EMBL" id="KAF2602976.1"/>
    </source>
</evidence>
<comment type="caution">
    <text evidence="2">The sequence shown here is derived from an EMBL/GenBank/DDBJ whole genome shotgun (WGS) entry which is preliminary data.</text>
</comment>
<evidence type="ECO:0000256" key="1">
    <source>
        <dbReference type="SAM" id="MobiDB-lite"/>
    </source>
</evidence>
<protein>
    <submittedName>
        <fullName evidence="2">Uncharacterized protein</fullName>
    </submittedName>
</protein>
<feature type="region of interest" description="Disordered" evidence="1">
    <location>
        <begin position="14"/>
        <end position="34"/>
    </location>
</feature>
<dbReference type="EMBL" id="QGKY02000094">
    <property type="protein sequence ID" value="KAF2602976.1"/>
    <property type="molecule type" value="Genomic_DNA"/>
</dbReference>